<dbReference type="InterPro" id="IPR001387">
    <property type="entry name" value="Cro/C1-type_HTH"/>
</dbReference>
<feature type="domain" description="AAA+ ATPase" evidence="2">
    <location>
        <begin position="150"/>
        <end position="307"/>
    </location>
</feature>
<dbReference type="AlphaFoldDB" id="A0A2W6JEW2"/>
<reference evidence="3 4" key="1">
    <citation type="submission" date="2016-05" db="EMBL/GenBank/DDBJ databases">
        <authorList>
            <person name="Lavstsen T."/>
            <person name="Jespersen J.S."/>
        </authorList>
    </citation>
    <scope>NUCLEOTIDE SEQUENCE [LARGE SCALE GENOMIC DNA]</scope>
    <source>
        <strain evidence="3 4">SM-5815</strain>
    </source>
</reference>
<comment type="caution">
    <text evidence="3">The sequence shown here is derived from an EMBL/GenBank/DDBJ whole genome shotgun (WGS) entry which is preliminary data.</text>
</comment>
<feature type="region of interest" description="Disordered" evidence="1">
    <location>
        <begin position="67"/>
        <end position="90"/>
    </location>
</feature>
<evidence type="ECO:0000313" key="3">
    <source>
        <dbReference type="EMBL" id="PZS94315.1"/>
    </source>
</evidence>
<dbReference type="PANTHER" id="PTHR35894:SF1">
    <property type="entry name" value="PHOSPHORIBULOKINASE _ URIDINE KINASE FAMILY"/>
    <property type="match status" value="1"/>
</dbReference>
<dbReference type="Pfam" id="PF13401">
    <property type="entry name" value="AAA_22"/>
    <property type="match status" value="1"/>
</dbReference>
<evidence type="ECO:0000256" key="1">
    <source>
        <dbReference type="SAM" id="MobiDB-lite"/>
    </source>
</evidence>
<evidence type="ECO:0000313" key="4">
    <source>
        <dbReference type="Proteomes" id="UP000249614"/>
    </source>
</evidence>
<gene>
    <name evidence="3" type="ORF">A7X83_04875</name>
</gene>
<dbReference type="SUPFAM" id="SSF52540">
    <property type="entry name" value="P-loop containing nucleoside triphosphate hydrolases"/>
    <property type="match status" value="1"/>
</dbReference>
<dbReference type="RefSeq" id="WP_111111862.1">
    <property type="nucleotide sequence ID" value="NZ_LXXM01000101.1"/>
</dbReference>
<dbReference type="InterPro" id="IPR027417">
    <property type="entry name" value="P-loop_NTPase"/>
</dbReference>
<dbReference type="InterPro" id="IPR052026">
    <property type="entry name" value="ExeA_AAA_ATPase_DNA-bind"/>
</dbReference>
<dbReference type="PANTHER" id="PTHR35894">
    <property type="entry name" value="GENERAL SECRETION PATHWAY PROTEIN A-RELATED"/>
    <property type="match status" value="1"/>
</dbReference>
<sequence length="391" mass="42302">MTLRLKRLLTEAGIKQGDLASAAGLSRPALNALINHGQLPTSCDPAAVRAAISSCLTQHGVTDAHWHEKEGPTCGVTPAPVSPPQDADNDNDIHDEEDPMLLRFQALTPQAKRHFGLTSNPFADPTSAEEVFLSPDIRYVRESMYQVARHGGFAAVIGESGAGKSTLREDLVDRIQREEQAVIVIQPYVLASEGSDAVGKTLRSHHIAEAIMAAVAPLAKPKSSPEARFRQLHESLRDSARAGHSHVLVIEEAHSLPLPTLKHLKRFRELKDGLRPLLSVILIGQPELGVKLSEHNPEVREVVQRIEIITLPPLDNELGAYLAHRFKRAQVPLDKVVEQSAIDALRAKLVPSRGAGSLLYPLAVQNALTAAMNRAADLGVPTVTADVVRGV</sequence>
<dbReference type="EMBL" id="LXXM01000101">
    <property type="protein sequence ID" value="PZS94315.1"/>
    <property type="molecule type" value="Genomic_DNA"/>
</dbReference>
<dbReference type="CDD" id="cd00093">
    <property type="entry name" value="HTH_XRE"/>
    <property type="match status" value="1"/>
</dbReference>
<dbReference type="InterPro" id="IPR003593">
    <property type="entry name" value="AAA+_ATPase"/>
</dbReference>
<dbReference type="Proteomes" id="UP000249614">
    <property type="component" value="Unassembled WGS sequence"/>
</dbReference>
<dbReference type="GO" id="GO:0016887">
    <property type="term" value="F:ATP hydrolysis activity"/>
    <property type="evidence" value="ECO:0007669"/>
    <property type="project" value="InterPro"/>
</dbReference>
<dbReference type="Gene3D" id="3.40.50.300">
    <property type="entry name" value="P-loop containing nucleotide triphosphate hydrolases"/>
    <property type="match status" value="1"/>
</dbReference>
<organism evidence="3 4">
    <name type="scientific">Stenotrophomonas maltophilia</name>
    <name type="common">Pseudomonas maltophilia</name>
    <name type="synonym">Xanthomonas maltophilia</name>
    <dbReference type="NCBI Taxonomy" id="40324"/>
    <lineage>
        <taxon>Bacteria</taxon>
        <taxon>Pseudomonadati</taxon>
        <taxon>Pseudomonadota</taxon>
        <taxon>Gammaproteobacteria</taxon>
        <taxon>Lysobacterales</taxon>
        <taxon>Lysobacteraceae</taxon>
        <taxon>Stenotrophomonas</taxon>
        <taxon>Stenotrophomonas maltophilia group</taxon>
    </lineage>
</organism>
<dbReference type="SMART" id="SM00382">
    <property type="entry name" value="AAA"/>
    <property type="match status" value="1"/>
</dbReference>
<accession>A0A2W6JEW2</accession>
<evidence type="ECO:0000259" key="2">
    <source>
        <dbReference type="SMART" id="SM00382"/>
    </source>
</evidence>
<protein>
    <submittedName>
        <fullName evidence="3">Transposase</fullName>
    </submittedName>
</protein>
<name>A0A2W6JEW2_STEMA</name>
<proteinExistence type="predicted"/>
<dbReference type="InterPro" id="IPR049945">
    <property type="entry name" value="AAA_22"/>
</dbReference>